<evidence type="ECO:0000313" key="2">
    <source>
        <dbReference type="EMBL" id="RYC31130.1"/>
    </source>
</evidence>
<feature type="compositionally biased region" description="Basic and acidic residues" evidence="1">
    <location>
        <begin position="251"/>
        <end position="268"/>
    </location>
</feature>
<name>A0A4Q2U4H2_9HYPH</name>
<dbReference type="EMBL" id="QYBB01000017">
    <property type="protein sequence ID" value="RYC31130.1"/>
    <property type="molecule type" value="Genomic_DNA"/>
</dbReference>
<accession>A0A4Q2U4H2</accession>
<proteinExistence type="predicted"/>
<comment type="caution">
    <text evidence="2">The sequence shown here is derived from an EMBL/GenBank/DDBJ whole genome shotgun (WGS) entry which is preliminary data.</text>
</comment>
<dbReference type="Proteomes" id="UP000290759">
    <property type="component" value="Unassembled WGS sequence"/>
</dbReference>
<feature type="region of interest" description="Disordered" evidence="1">
    <location>
        <begin position="251"/>
        <end position="284"/>
    </location>
</feature>
<sequence length="284" mass="31715">MKPITYILGHYEMARPGYHWATETLERVAADRASEMDEDPSWKRDGVPFGPADIPPPYVAPGEIGLADAVRSFCARVSGLPHERLIGPEVAHLAQPVRDLLVKGRVKVTCIPHGSPPRDVHEAAFRDDGTWFATLWDQSQLPIRPEFGLVPGFLVLDRKAFEEGISSDLGLVDATAFPVDTAKIVAPNDRLAVAFAFARELQERFDLWLDYPFNREAALSLAKQLLAEQGRGYQFSDNIIRVLITLIGNPKWDRRPPPPDEEGRRSQNPEKPFAGVEYPRGRSS</sequence>
<reference evidence="2 3" key="2">
    <citation type="submission" date="2019-02" db="EMBL/GenBank/DDBJ databases">
        <title>'Lichenibacterium ramalinii' gen. nov. sp. nov., 'Lichenibacterium minor' gen. nov. sp. nov.</title>
        <authorList>
            <person name="Pankratov T."/>
        </authorList>
    </citation>
    <scope>NUCLEOTIDE SEQUENCE [LARGE SCALE GENOMIC DNA]</scope>
    <source>
        <strain evidence="2 3">RmlP026</strain>
    </source>
</reference>
<dbReference type="RefSeq" id="WP_207210789.1">
    <property type="nucleotide sequence ID" value="NZ_QYBB01000017.1"/>
</dbReference>
<dbReference type="AlphaFoldDB" id="A0A4Q2U4H2"/>
<keyword evidence="3" id="KW-1185">Reference proteome</keyword>
<reference evidence="2 3" key="1">
    <citation type="submission" date="2018-12" db="EMBL/GenBank/DDBJ databases">
        <authorList>
            <person name="Grouzdev D.S."/>
            <person name="Krutkina M.S."/>
        </authorList>
    </citation>
    <scope>NUCLEOTIDE SEQUENCE [LARGE SCALE GENOMIC DNA]</scope>
    <source>
        <strain evidence="2 3">RmlP026</strain>
    </source>
</reference>
<protein>
    <submittedName>
        <fullName evidence="2">Uncharacterized protein</fullName>
    </submittedName>
</protein>
<evidence type="ECO:0000313" key="3">
    <source>
        <dbReference type="Proteomes" id="UP000290759"/>
    </source>
</evidence>
<evidence type="ECO:0000256" key="1">
    <source>
        <dbReference type="SAM" id="MobiDB-lite"/>
    </source>
</evidence>
<gene>
    <name evidence="2" type="ORF">D3273_15600</name>
</gene>
<organism evidence="2 3">
    <name type="scientific">Lichenibacterium minor</name>
    <dbReference type="NCBI Taxonomy" id="2316528"/>
    <lineage>
        <taxon>Bacteria</taxon>
        <taxon>Pseudomonadati</taxon>
        <taxon>Pseudomonadota</taxon>
        <taxon>Alphaproteobacteria</taxon>
        <taxon>Hyphomicrobiales</taxon>
        <taxon>Lichenihabitantaceae</taxon>
        <taxon>Lichenibacterium</taxon>
    </lineage>
</organism>